<dbReference type="EMBL" id="VNHY01000002">
    <property type="protein sequence ID" value="TYP93451.1"/>
    <property type="molecule type" value="Genomic_DNA"/>
</dbReference>
<comment type="caution">
    <text evidence="2">The sequence shown here is derived from an EMBL/GenBank/DDBJ whole genome shotgun (WGS) entry which is preliminary data.</text>
</comment>
<proteinExistence type="predicted"/>
<dbReference type="Proteomes" id="UP000324595">
    <property type="component" value="Unassembled WGS sequence"/>
</dbReference>
<dbReference type="InterPro" id="IPR011856">
    <property type="entry name" value="tRNA_endonuc-like_dom_sf"/>
</dbReference>
<sequence>MSSIAEHIFPRVVWRDRAKKLWNPIQKKALKNRPEERVRLRVIEHLMQAGWSKHRISTEESIGEMADKEMRTDIICYNQDFEPKLLVECKAEHVPISEKTAEQLARYNQKVNAPYLLMTNGRSDYWYVIEDAKPKAIDREEVPALSTNEVNTLECDFKYWCDRGFAGKKASPELRTWLTKTLDGLCFPEEENAIQFLSFGQGPSDVELSHYYRIGSLSDNKRLAVTTLQTAYGGNRMIIIFNKDDENKAVLEINLGLLFDDKKGNSSLYDKSGIRTFDLGKHWNLQEKNSPEVIMEQANAIFEKHVE</sequence>
<name>A0A5D3YL82_9BACT</name>
<reference evidence="2 3" key="1">
    <citation type="submission" date="2019-07" db="EMBL/GenBank/DDBJ databases">
        <title>Genomic Encyclopedia of Archaeal and Bacterial Type Strains, Phase II (KMG-II): from individual species to whole genera.</title>
        <authorList>
            <person name="Goeker M."/>
        </authorList>
    </citation>
    <scope>NUCLEOTIDE SEQUENCE [LARGE SCALE GENOMIC DNA]</scope>
    <source>
        <strain evidence="2 3">DSM 21935</strain>
    </source>
</reference>
<dbReference type="OrthoDB" id="9790377at2"/>
<keyword evidence="3" id="KW-1185">Reference proteome</keyword>
<evidence type="ECO:0000313" key="2">
    <source>
        <dbReference type="EMBL" id="TYP93451.1"/>
    </source>
</evidence>
<accession>A0A5D3YL82</accession>
<feature type="domain" description="Type I restriction enzyme R protein N-terminal" evidence="1">
    <location>
        <begin position="34"/>
        <end position="135"/>
    </location>
</feature>
<organism evidence="2 3">
    <name type="scientific">Fodinibius salinus</name>
    <dbReference type="NCBI Taxonomy" id="860790"/>
    <lineage>
        <taxon>Bacteria</taxon>
        <taxon>Pseudomonadati</taxon>
        <taxon>Balneolota</taxon>
        <taxon>Balneolia</taxon>
        <taxon>Balneolales</taxon>
        <taxon>Balneolaceae</taxon>
        <taxon>Fodinibius</taxon>
    </lineage>
</organism>
<evidence type="ECO:0000313" key="3">
    <source>
        <dbReference type="Proteomes" id="UP000324595"/>
    </source>
</evidence>
<dbReference type="RefSeq" id="WP_148898518.1">
    <property type="nucleotide sequence ID" value="NZ_VNHY01000002.1"/>
</dbReference>
<dbReference type="AlphaFoldDB" id="A0A5D3YL82"/>
<dbReference type="Gene3D" id="3.40.1350.10">
    <property type="match status" value="1"/>
</dbReference>
<gene>
    <name evidence="2" type="ORF">LX73_1155</name>
</gene>
<dbReference type="GO" id="GO:0003676">
    <property type="term" value="F:nucleic acid binding"/>
    <property type="evidence" value="ECO:0007669"/>
    <property type="project" value="InterPro"/>
</dbReference>
<dbReference type="Pfam" id="PF13588">
    <property type="entry name" value="HSDR_N_2"/>
    <property type="match status" value="1"/>
</dbReference>
<protein>
    <submittedName>
        <fullName evidence="2">Type I restriction enzyme R protein N terminus (HSDR_N)</fullName>
    </submittedName>
</protein>
<evidence type="ECO:0000259" key="1">
    <source>
        <dbReference type="Pfam" id="PF13588"/>
    </source>
</evidence>
<dbReference type="InterPro" id="IPR029464">
    <property type="entry name" value="HSDR_N"/>
</dbReference>